<dbReference type="GO" id="GO:0043908">
    <property type="term" value="F:Ser(Gly)-tRNA(Ala) hydrolase activity"/>
    <property type="evidence" value="ECO:0007669"/>
    <property type="project" value="UniProtKB-UniRule"/>
</dbReference>
<dbReference type="GO" id="GO:0106026">
    <property type="term" value="F:Gly-tRNA(Ala) deacylase activity"/>
    <property type="evidence" value="ECO:0007669"/>
    <property type="project" value="UniProtKB-UniRule"/>
</dbReference>
<dbReference type="GO" id="GO:0005737">
    <property type="term" value="C:cytoplasm"/>
    <property type="evidence" value="ECO:0007669"/>
    <property type="project" value="UniProtKB-SubCell"/>
</dbReference>
<dbReference type="InterPro" id="IPR023509">
    <property type="entry name" value="DTD-like_sf"/>
</dbReference>
<dbReference type="HAMAP" id="MF_00518">
    <property type="entry name" value="Deacylase_Dtd"/>
    <property type="match status" value="1"/>
</dbReference>
<reference evidence="3" key="2">
    <citation type="journal article" date="2015" name="Genome Biol. Evol.">
        <title>Complete Genome Sequence and Transcriptomic Analysis of the Novel Pathogen Elizabethkingia anophelis in Response to Oxidative Stress.</title>
        <authorList>
            <person name="Li Y."/>
            <person name="Liu Y."/>
            <person name="Chew S.C."/>
            <person name="Tay M."/>
            <person name="Salido M.M."/>
            <person name="Teo J."/>
            <person name="Lauro F.M."/>
            <person name="Givskov M."/>
            <person name="Yang L."/>
        </authorList>
    </citation>
    <scope>NUCLEOTIDE SEQUENCE</scope>
    <source>
        <strain evidence="3">NUHP1</strain>
    </source>
</reference>
<dbReference type="RefSeq" id="WP_024565341.1">
    <property type="nucleotide sequence ID" value="NZ_CP007547.1"/>
</dbReference>
<keyword evidence="2" id="KW-0963">Cytoplasm</keyword>
<dbReference type="GO" id="GO:0000049">
    <property type="term" value="F:tRNA binding"/>
    <property type="evidence" value="ECO:0007669"/>
    <property type="project" value="UniProtKB-UniRule"/>
</dbReference>
<evidence type="ECO:0000256" key="1">
    <source>
        <dbReference type="ARBA" id="ARBA00009673"/>
    </source>
</evidence>
<dbReference type="NCBIfam" id="TIGR00256">
    <property type="entry name" value="D-aminoacyl-tRNA deacylase"/>
    <property type="match status" value="1"/>
</dbReference>
<dbReference type="GO" id="GO:0019478">
    <property type="term" value="P:D-amino acid catabolic process"/>
    <property type="evidence" value="ECO:0007669"/>
    <property type="project" value="UniProtKB-UniRule"/>
</dbReference>
<evidence type="ECO:0000313" key="4">
    <source>
        <dbReference type="Proteomes" id="UP000028933"/>
    </source>
</evidence>
<comment type="catalytic activity">
    <reaction evidence="2">
        <text>a D-aminoacyl-tRNA + H2O = a tRNA + a D-alpha-amino acid + H(+)</text>
        <dbReference type="Rhea" id="RHEA:13953"/>
        <dbReference type="Rhea" id="RHEA-COMP:10123"/>
        <dbReference type="Rhea" id="RHEA-COMP:10124"/>
        <dbReference type="ChEBI" id="CHEBI:15377"/>
        <dbReference type="ChEBI" id="CHEBI:15378"/>
        <dbReference type="ChEBI" id="CHEBI:59871"/>
        <dbReference type="ChEBI" id="CHEBI:78442"/>
        <dbReference type="ChEBI" id="CHEBI:79333"/>
        <dbReference type="EC" id="3.1.1.96"/>
    </reaction>
</comment>
<dbReference type="Pfam" id="PF02580">
    <property type="entry name" value="Tyr_Deacylase"/>
    <property type="match status" value="1"/>
</dbReference>
<keyword evidence="2" id="KW-0378">Hydrolase</keyword>
<protein>
    <recommendedName>
        <fullName evidence="2">D-aminoacyl-tRNA deacylase</fullName>
        <shortName evidence="2">DTD</shortName>
        <ecNumber evidence="2">3.1.1.96</ecNumber>
    </recommendedName>
    <alternativeName>
        <fullName evidence="2">Gly-tRNA(Ala) deacylase</fullName>
        <ecNumber evidence="2">3.1.1.-</ecNumber>
    </alternativeName>
</protein>
<dbReference type="Gene3D" id="3.50.80.10">
    <property type="entry name" value="D-tyrosyl-tRNA(Tyr) deacylase"/>
    <property type="match status" value="1"/>
</dbReference>
<comment type="domain">
    <text evidence="2">A Gly-cisPro motif from one monomer fits into the active site of the other monomer to allow specific chiral rejection of L-amino acids.</text>
</comment>
<reference evidence="3" key="1">
    <citation type="journal article" date="2013" name="Lancet">
        <title>First case of E anophelis outbreak in an intensive-care unit.</title>
        <authorList>
            <person name="Teo J."/>
            <person name="Tan S.Y."/>
            <person name="Tay M."/>
            <person name="Ding Y."/>
            <person name="Kjelleberg S."/>
            <person name="Givskov M."/>
            <person name="Lin R.T."/>
            <person name="Yang L."/>
        </authorList>
    </citation>
    <scope>NUCLEOTIDE SEQUENCE [LARGE SCALE GENOMIC DNA]</scope>
    <source>
        <strain evidence="3">NUHP1</strain>
    </source>
</reference>
<comment type="function">
    <text evidence="2">An aminoacyl-tRNA editing enzyme that deacylates mischarged D-aminoacyl-tRNAs. Also deacylates mischarged glycyl-tRNA(Ala), protecting cells against glycine mischarging by AlaRS. Acts via tRNA-based rather than protein-based catalysis; rejects L-amino acids rather than detecting D-amino acids in the active site. By recycling D-aminoacyl-tRNA to D-amino acids and free tRNA molecules, this enzyme counteracts the toxicity associated with the formation of D-aminoacyl-tRNA entities in vivo and helps enforce protein L-homochirality.</text>
</comment>
<dbReference type="CDD" id="cd00563">
    <property type="entry name" value="Dtyr_deacylase"/>
    <property type="match status" value="1"/>
</dbReference>
<name>A0A077EIE5_9FLAO</name>
<accession>A0A077EIE5</accession>
<dbReference type="PANTHER" id="PTHR10472:SF5">
    <property type="entry name" value="D-AMINOACYL-TRNA DEACYLASE 1"/>
    <property type="match status" value="1"/>
</dbReference>
<dbReference type="EMBL" id="CP007547">
    <property type="protein sequence ID" value="AIL47202.1"/>
    <property type="molecule type" value="Genomic_DNA"/>
</dbReference>
<dbReference type="PANTHER" id="PTHR10472">
    <property type="entry name" value="D-TYROSYL-TRNA TYR DEACYLASE"/>
    <property type="match status" value="1"/>
</dbReference>
<keyword evidence="2" id="KW-0820">tRNA-binding</keyword>
<dbReference type="eggNOG" id="COG1490">
    <property type="taxonomic scope" value="Bacteria"/>
</dbReference>
<dbReference type="STRING" id="1338011.BD94_3427"/>
<dbReference type="HOGENOM" id="CLU_076901_1_0_10"/>
<dbReference type="AlphaFoldDB" id="A0A077EIE5"/>
<dbReference type="EC" id="3.1.1.-" evidence="2"/>
<keyword evidence="2" id="KW-0694">RNA-binding</keyword>
<proteinExistence type="inferred from homology"/>
<dbReference type="Proteomes" id="UP000028933">
    <property type="component" value="Chromosome"/>
</dbReference>
<dbReference type="KEGG" id="eao:BD94_3427"/>
<comment type="catalytic activity">
    <reaction evidence="2">
        <text>glycyl-tRNA(Ala) + H2O = tRNA(Ala) + glycine + H(+)</text>
        <dbReference type="Rhea" id="RHEA:53744"/>
        <dbReference type="Rhea" id="RHEA-COMP:9657"/>
        <dbReference type="Rhea" id="RHEA-COMP:13640"/>
        <dbReference type="ChEBI" id="CHEBI:15377"/>
        <dbReference type="ChEBI" id="CHEBI:15378"/>
        <dbReference type="ChEBI" id="CHEBI:57305"/>
        <dbReference type="ChEBI" id="CHEBI:78442"/>
        <dbReference type="ChEBI" id="CHEBI:78522"/>
    </reaction>
</comment>
<dbReference type="FunFam" id="3.50.80.10:FF:000001">
    <property type="entry name" value="D-aminoacyl-tRNA deacylase"/>
    <property type="match status" value="1"/>
</dbReference>
<comment type="subcellular location">
    <subcellularLocation>
        <location evidence="2">Cytoplasm</location>
    </subcellularLocation>
</comment>
<evidence type="ECO:0000256" key="2">
    <source>
        <dbReference type="HAMAP-Rule" id="MF_00518"/>
    </source>
</evidence>
<organism evidence="3 4">
    <name type="scientific">Elizabethkingia anophelis NUHP1</name>
    <dbReference type="NCBI Taxonomy" id="1338011"/>
    <lineage>
        <taxon>Bacteria</taxon>
        <taxon>Pseudomonadati</taxon>
        <taxon>Bacteroidota</taxon>
        <taxon>Flavobacteriia</taxon>
        <taxon>Flavobacteriales</taxon>
        <taxon>Weeksellaceae</taxon>
        <taxon>Elizabethkingia</taxon>
    </lineage>
</organism>
<evidence type="ECO:0000313" key="3">
    <source>
        <dbReference type="EMBL" id="AIL47202.1"/>
    </source>
</evidence>
<dbReference type="GO" id="GO:0051500">
    <property type="term" value="F:D-tyrosyl-tRNA(Tyr) deacylase activity"/>
    <property type="evidence" value="ECO:0007669"/>
    <property type="project" value="TreeGrafter"/>
</dbReference>
<dbReference type="EC" id="3.1.1.96" evidence="2"/>
<dbReference type="SUPFAM" id="SSF69500">
    <property type="entry name" value="DTD-like"/>
    <property type="match status" value="1"/>
</dbReference>
<comment type="subunit">
    <text evidence="2">Homodimer.</text>
</comment>
<gene>
    <name evidence="2" type="primary">dtd</name>
    <name evidence="3" type="ORF">BD94_3427</name>
</gene>
<feature type="short sequence motif" description="Gly-cisPro motif, important for rejection of L-amino acids" evidence="2">
    <location>
        <begin position="137"/>
        <end position="138"/>
    </location>
</feature>
<comment type="similarity">
    <text evidence="1 2">Belongs to the DTD family.</text>
</comment>
<sequence length="149" mass="16525">MKVVIQRVSESEVVVENQSVGKIGKGFMLLIGIDENDEKQDADWLVQKILNLRVFGDEEGKMNLSIVDIKGDLLCISQFTLIADYKKGNRPSFIKAAKPDKAIPLFEYFKEEIAKSGLKTESGIFGADMKVSLINDGPVTIVMDSKTKL</sequence>
<dbReference type="InterPro" id="IPR003732">
    <property type="entry name" value="Daa-tRNA_deacyls_DTD"/>
</dbReference>